<dbReference type="GO" id="GO:0016788">
    <property type="term" value="F:hydrolase activity, acting on ester bonds"/>
    <property type="evidence" value="ECO:0007669"/>
    <property type="project" value="UniProtKB-ARBA"/>
</dbReference>
<dbReference type="OrthoDB" id="7443339at2"/>
<evidence type="ECO:0000313" key="2">
    <source>
        <dbReference type="EMBL" id="KXI28220.1"/>
    </source>
</evidence>
<dbReference type="EMBL" id="LSNE01000007">
    <property type="protein sequence ID" value="KXI28220.1"/>
    <property type="molecule type" value="Genomic_DNA"/>
</dbReference>
<feature type="chain" id="PRO_5007469204" description="Lipoprotein" evidence="1">
    <location>
        <begin position="22"/>
        <end position="261"/>
    </location>
</feature>
<comment type="caution">
    <text evidence="2">The sequence shown here is derived from an EMBL/GenBank/DDBJ whole genome shotgun (WGS) entry which is preliminary data.</text>
</comment>
<reference evidence="3" key="1">
    <citation type="submission" date="2016-02" db="EMBL/GenBank/DDBJ databases">
        <authorList>
            <person name="Schultz-Johansen M."/>
            <person name="Glaring M.A."/>
            <person name="Bech P.K."/>
            <person name="Stougaard P."/>
        </authorList>
    </citation>
    <scope>NUCLEOTIDE SEQUENCE [LARGE SCALE GENOMIC DNA]</scope>
    <source>
        <strain evidence="3">S66</strain>
    </source>
</reference>
<dbReference type="RefSeq" id="WP_068378306.1">
    <property type="nucleotide sequence ID" value="NZ_LSNE01000007.1"/>
</dbReference>
<gene>
    <name evidence="2" type="ORF">AX660_17735</name>
</gene>
<feature type="signal peptide" evidence="1">
    <location>
        <begin position="1"/>
        <end position="21"/>
    </location>
</feature>
<dbReference type="InterPro" id="IPR036514">
    <property type="entry name" value="SGNH_hydro_sf"/>
</dbReference>
<name>A0A135ZZA8_9ALTE</name>
<evidence type="ECO:0008006" key="4">
    <source>
        <dbReference type="Google" id="ProtNLM"/>
    </source>
</evidence>
<dbReference type="AlphaFoldDB" id="A0A135ZZA8"/>
<proteinExistence type="predicted"/>
<evidence type="ECO:0000313" key="3">
    <source>
        <dbReference type="Proteomes" id="UP000070299"/>
    </source>
</evidence>
<keyword evidence="1" id="KW-0732">Signal</keyword>
<dbReference type="Gene3D" id="3.40.50.1110">
    <property type="entry name" value="SGNH hydrolase"/>
    <property type="match status" value="1"/>
</dbReference>
<protein>
    <recommendedName>
        <fullName evidence="4">Lipoprotein</fullName>
    </recommendedName>
</protein>
<dbReference type="STRING" id="1799789.AX660_17735"/>
<dbReference type="Proteomes" id="UP000070299">
    <property type="component" value="Unassembled WGS sequence"/>
</dbReference>
<dbReference type="PROSITE" id="PS51257">
    <property type="entry name" value="PROKAR_LIPOPROTEIN"/>
    <property type="match status" value="1"/>
</dbReference>
<keyword evidence="3" id="KW-1185">Reference proteome</keyword>
<accession>A0A135ZZA8</accession>
<evidence type="ECO:0000256" key="1">
    <source>
        <dbReference type="SAM" id="SignalP"/>
    </source>
</evidence>
<sequence length="261" mass="28589">MKFKQFLFLPLLLLVACNSSEGEPAVVPDSVLAGTNIAIPDNTAKDIYKVVLFGNSHIGGLSALINTLIVHGLANKTVTTREASSQLYLTDRLSDGASVNILKNETWTHVILQAQKYSQSGQVDYPTEGAQRWIQLAKAQQATPILFPEHPQRGNNTEGQMLYDLHLSIAAKQSACVAPIGLVWNKVIALRPELVLHHADGNHASYLGKFLSALVFYEIITANSADLLPYISSLEIDAQTQDFFGQFVSQVIAENPPCDYR</sequence>
<organism evidence="2 3">
    <name type="scientific">Paraglaciecola hydrolytica</name>
    <dbReference type="NCBI Taxonomy" id="1799789"/>
    <lineage>
        <taxon>Bacteria</taxon>
        <taxon>Pseudomonadati</taxon>
        <taxon>Pseudomonadota</taxon>
        <taxon>Gammaproteobacteria</taxon>
        <taxon>Alteromonadales</taxon>
        <taxon>Alteromonadaceae</taxon>
        <taxon>Paraglaciecola</taxon>
    </lineage>
</organism>